<keyword evidence="1 4" id="KW-0489">Methyltransferase</keyword>
<keyword evidence="1 4" id="KW-0808">Transferase</keyword>
<keyword evidence="5" id="KW-1185">Reference proteome</keyword>
<reference evidence="4" key="2">
    <citation type="submission" date="2021-01" db="EMBL/GenBank/DDBJ databases">
        <authorList>
            <person name="Kang M."/>
        </authorList>
    </citation>
    <scope>NUCLEOTIDE SEQUENCE</scope>
    <source>
        <strain evidence="4">KACC 17527</strain>
    </source>
</reference>
<dbReference type="PROSITE" id="PS00092">
    <property type="entry name" value="N6_MTASE"/>
    <property type="match status" value="1"/>
</dbReference>
<dbReference type="GO" id="GO:0003676">
    <property type="term" value="F:nucleic acid binding"/>
    <property type="evidence" value="ECO:0007669"/>
    <property type="project" value="InterPro"/>
</dbReference>
<proteinExistence type="predicted"/>
<keyword evidence="2" id="KW-0949">S-adenosyl-L-methionine</keyword>
<evidence type="ECO:0000313" key="5">
    <source>
        <dbReference type="Proteomes" id="UP000630528"/>
    </source>
</evidence>
<dbReference type="Proteomes" id="UP000630528">
    <property type="component" value="Unassembled WGS sequence"/>
</dbReference>
<dbReference type="SUPFAM" id="SSF53335">
    <property type="entry name" value="S-adenosyl-L-methionine-dependent methyltransferases"/>
    <property type="match status" value="1"/>
</dbReference>
<protein>
    <submittedName>
        <fullName evidence="4">Class I SAM-dependent methyltransferase</fullName>
    </submittedName>
</protein>
<evidence type="ECO:0000313" key="4">
    <source>
        <dbReference type="EMBL" id="MBK6004887.1"/>
    </source>
</evidence>
<dbReference type="EMBL" id="JAEPWM010000001">
    <property type="protein sequence ID" value="MBK6004887.1"/>
    <property type="molecule type" value="Genomic_DNA"/>
</dbReference>
<dbReference type="AlphaFoldDB" id="A0A934TP51"/>
<dbReference type="PANTHER" id="PTHR18895:SF74">
    <property type="entry name" value="MTRF1L RELEASE FACTOR GLUTAMINE METHYLTRANSFERASE"/>
    <property type="match status" value="1"/>
</dbReference>
<dbReference type="RefSeq" id="WP_201166260.1">
    <property type="nucleotide sequence ID" value="NZ_JAEPWM010000001.1"/>
</dbReference>
<dbReference type="GO" id="GO:0032259">
    <property type="term" value="P:methylation"/>
    <property type="evidence" value="ECO:0007669"/>
    <property type="project" value="UniProtKB-KW"/>
</dbReference>
<comment type="caution">
    <text evidence="4">The sequence shown here is derived from an EMBL/GenBank/DDBJ whole genome shotgun (WGS) entry which is preliminary data.</text>
</comment>
<sequence length="329" mass="34964">MTAGRSGDPDPTAALLRVAAWLQQKDYAFTTVTPATHARVNARPAAQVARTLRDVFGWSRPFAPALLPSDVLDVLRDAGLVQTAADGLLRSAVRFSTLSGRLFAHSAYPTEQEDAVFFGPDTYRFAQLIEDELARSTLPPHARILDLGCGSGAGGIVAARAVPDVQPELVLSDINPRALRFAAANAALAGCGQAQLVQSDLYAATPGTFDLVLANPPYLNDAAERTYRHGGGRFGEALSARIVREGLPRLAAGGRLVLYTGAAMVDGDDPLLALLRPDLEAAGWPWRYRELDPDVFGEELEQPAYGDAERIAVVALVVRRPGLAAAASS</sequence>
<dbReference type="PANTHER" id="PTHR18895">
    <property type="entry name" value="HEMK METHYLTRANSFERASE"/>
    <property type="match status" value="1"/>
</dbReference>
<reference evidence="4" key="1">
    <citation type="journal article" date="2012" name="J. Microbiol. Biotechnol.">
        <title>Ramlibacter ginsenosidimutans sp. nov., with ginsenoside-converting activity.</title>
        <authorList>
            <person name="Wang L."/>
            <person name="An D.S."/>
            <person name="Kim S.G."/>
            <person name="Jin F.X."/>
            <person name="Kim S.C."/>
            <person name="Lee S.T."/>
            <person name="Im W.T."/>
        </authorList>
    </citation>
    <scope>NUCLEOTIDE SEQUENCE</scope>
    <source>
        <strain evidence="4">KACC 17527</strain>
    </source>
</reference>
<evidence type="ECO:0000259" key="3">
    <source>
        <dbReference type="Pfam" id="PF05175"/>
    </source>
</evidence>
<dbReference type="InterPro" id="IPR002052">
    <property type="entry name" value="DNA_methylase_N6_adenine_CS"/>
</dbReference>
<feature type="domain" description="Methyltransferase small" evidence="3">
    <location>
        <begin position="138"/>
        <end position="257"/>
    </location>
</feature>
<accession>A0A934TP51</accession>
<dbReference type="GO" id="GO:0036009">
    <property type="term" value="F:protein-glutamine N-methyltransferase activity"/>
    <property type="evidence" value="ECO:0007669"/>
    <property type="project" value="TreeGrafter"/>
</dbReference>
<dbReference type="InterPro" id="IPR050320">
    <property type="entry name" value="N5-glutamine_MTase"/>
</dbReference>
<name>A0A934TP51_9BURK</name>
<evidence type="ECO:0000256" key="1">
    <source>
        <dbReference type="ARBA" id="ARBA00022603"/>
    </source>
</evidence>
<evidence type="ECO:0000256" key="2">
    <source>
        <dbReference type="ARBA" id="ARBA00022691"/>
    </source>
</evidence>
<gene>
    <name evidence="4" type="ORF">JJB11_02180</name>
</gene>
<dbReference type="Pfam" id="PF05175">
    <property type="entry name" value="MTS"/>
    <property type="match status" value="1"/>
</dbReference>
<organism evidence="4 5">
    <name type="scientific">Ramlibacter ginsenosidimutans</name>
    <dbReference type="NCBI Taxonomy" id="502333"/>
    <lineage>
        <taxon>Bacteria</taxon>
        <taxon>Pseudomonadati</taxon>
        <taxon>Pseudomonadota</taxon>
        <taxon>Betaproteobacteria</taxon>
        <taxon>Burkholderiales</taxon>
        <taxon>Comamonadaceae</taxon>
        <taxon>Ramlibacter</taxon>
    </lineage>
</organism>
<dbReference type="InterPro" id="IPR007848">
    <property type="entry name" value="Small_mtfrase_dom"/>
</dbReference>
<dbReference type="CDD" id="cd02440">
    <property type="entry name" value="AdoMet_MTases"/>
    <property type="match status" value="1"/>
</dbReference>
<dbReference type="Gene3D" id="3.40.50.150">
    <property type="entry name" value="Vaccinia Virus protein VP39"/>
    <property type="match status" value="1"/>
</dbReference>
<dbReference type="InterPro" id="IPR029063">
    <property type="entry name" value="SAM-dependent_MTases_sf"/>
</dbReference>